<dbReference type="Gene3D" id="3.30.1310.20">
    <property type="entry name" value="PRTase-like"/>
    <property type="match status" value="1"/>
</dbReference>
<protein>
    <submittedName>
        <fullName evidence="3">Phosphoribosyltransferase</fullName>
    </submittedName>
</protein>
<organism evidence="3 4">
    <name type="scientific">Pseudaminobacter soli</name>
    <name type="common">ex Zhang et al. 2022</name>
    <dbReference type="NCBI Taxonomy" id="2831468"/>
    <lineage>
        <taxon>Bacteria</taxon>
        <taxon>Pseudomonadati</taxon>
        <taxon>Pseudomonadota</taxon>
        <taxon>Alphaproteobacteria</taxon>
        <taxon>Hyphomicrobiales</taxon>
        <taxon>Phyllobacteriaceae</taxon>
        <taxon>Pseudaminobacter</taxon>
    </lineage>
</organism>
<dbReference type="SUPFAM" id="SSF53271">
    <property type="entry name" value="PRTase-like"/>
    <property type="match status" value="1"/>
</dbReference>
<reference evidence="3" key="1">
    <citation type="submission" date="2021-04" db="EMBL/GenBank/DDBJ databases">
        <title>Pseudaminobacter soli sp. nov., isolated from paddy soil contaminated by heavy metals.</title>
        <authorList>
            <person name="Zhang K."/>
        </authorList>
    </citation>
    <scope>NUCLEOTIDE SEQUENCE</scope>
    <source>
        <strain evidence="3">19-2017</strain>
    </source>
</reference>
<dbReference type="RefSeq" id="WP_188256062.1">
    <property type="nucleotide sequence ID" value="NZ_JABVCF010000009.1"/>
</dbReference>
<gene>
    <name evidence="3" type="ORF">KEU06_18035</name>
</gene>
<evidence type="ECO:0000313" key="3">
    <source>
        <dbReference type="EMBL" id="MBS3650519.1"/>
    </source>
</evidence>
<dbReference type="InterPro" id="IPR029057">
    <property type="entry name" value="PRTase-like"/>
</dbReference>
<comment type="caution">
    <text evidence="3">The sequence shown here is derived from an EMBL/GenBank/DDBJ whole genome shotgun (WGS) entry which is preliminary data.</text>
</comment>
<dbReference type="AlphaFoldDB" id="A0A942DYV3"/>
<evidence type="ECO:0000259" key="2">
    <source>
        <dbReference type="Pfam" id="PF00156"/>
    </source>
</evidence>
<dbReference type="CDD" id="cd06223">
    <property type="entry name" value="PRTases_typeI"/>
    <property type="match status" value="1"/>
</dbReference>
<accession>A0A942DYV3</accession>
<dbReference type="InterPro" id="IPR000836">
    <property type="entry name" value="PRTase_dom"/>
</dbReference>
<keyword evidence="3" id="KW-0328">Glycosyltransferase</keyword>
<feature type="region of interest" description="Disordered" evidence="1">
    <location>
        <begin position="215"/>
        <end position="248"/>
    </location>
</feature>
<dbReference type="Proteomes" id="UP000680348">
    <property type="component" value="Unassembled WGS sequence"/>
</dbReference>
<dbReference type="EMBL" id="JAGWCR010000009">
    <property type="protein sequence ID" value="MBS3650519.1"/>
    <property type="molecule type" value="Genomic_DNA"/>
</dbReference>
<feature type="domain" description="Phosphoribosyltransferase" evidence="2">
    <location>
        <begin position="10"/>
        <end position="189"/>
    </location>
</feature>
<dbReference type="Gene3D" id="3.40.50.2020">
    <property type="match status" value="1"/>
</dbReference>
<evidence type="ECO:0000256" key="1">
    <source>
        <dbReference type="SAM" id="MobiDB-lite"/>
    </source>
</evidence>
<keyword evidence="4" id="KW-1185">Reference proteome</keyword>
<dbReference type="GO" id="GO:0016757">
    <property type="term" value="F:glycosyltransferase activity"/>
    <property type="evidence" value="ECO:0007669"/>
    <property type="project" value="UniProtKB-KW"/>
</dbReference>
<evidence type="ECO:0000313" key="4">
    <source>
        <dbReference type="Proteomes" id="UP000680348"/>
    </source>
</evidence>
<proteinExistence type="predicted"/>
<sequence>MYFADRTEAGKCLADILSAYRGDDVVVLALPRGGVPVAAEVAAALGAPLDLLLVRKIGVPGQPELAMGAVLDGSDPVIVRNDHIIRLAWVSASEFNDARDREVLELERRRKRYLGERMPLDISGRVVIVIDDGIATGATVRAAIRGLRRRNPKKIILAVPVAPADAVVRLKREADEVICVEQPDFFEAIGAHYRDFRQLSDEDVIEALRDAEARMSTRETTAAAERKGTAQDPKSSNATPADATRPIV</sequence>
<dbReference type="Pfam" id="PF00156">
    <property type="entry name" value="Pribosyltran"/>
    <property type="match status" value="1"/>
</dbReference>
<name>A0A942DYV3_9HYPH</name>
<keyword evidence="3" id="KW-0808">Transferase</keyword>